<name>L9VSC5_9EURY</name>
<dbReference type="EMBL" id="AOHW01000036">
    <property type="protein sequence ID" value="ELY39892.1"/>
    <property type="molecule type" value="Genomic_DNA"/>
</dbReference>
<gene>
    <name evidence="3" type="ORF">C496_14481</name>
</gene>
<dbReference type="AlphaFoldDB" id="L9VSC5"/>
<dbReference type="SMART" id="SM00710">
    <property type="entry name" value="PbH1"/>
    <property type="match status" value="7"/>
</dbReference>
<organism evidence="3 4">
    <name type="scientific">Natronorubrum tibetense GA33</name>
    <dbReference type="NCBI Taxonomy" id="1114856"/>
    <lineage>
        <taxon>Archaea</taxon>
        <taxon>Methanobacteriati</taxon>
        <taxon>Methanobacteriota</taxon>
        <taxon>Stenosarchaea group</taxon>
        <taxon>Halobacteria</taxon>
        <taxon>Halobacteriales</taxon>
        <taxon>Natrialbaceae</taxon>
        <taxon>Natronorubrum</taxon>
    </lineage>
</organism>
<feature type="domain" description="Right handed beta helix" evidence="2">
    <location>
        <begin position="303"/>
        <end position="412"/>
    </location>
</feature>
<dbReference type="Pfam" id="PF13229">
    <property type="entry name" value="Beta_helix"/>
    <property type="match status" value="1"/>
</dbReference>
<dbReference type="InterPro" id="IPR039448">
    <property type="entry name" value="Beta_helix"/>
</dbReference>
<dbReference type="InterPro" id="IPR012334">
    <property type="entry name" value="Pectin_lyas_fold"/>
</dbReference>
<reference evidence="3 4" key="1">
    <citation type="journal article" date="2014" name="PLoS Genet.">
        <title>Phylogenetically driven sequencing of extremely halophilic archaea reveals strategies for static and dynamic osmo-response.</title>
        <authorList>
            <person name="Becker E.A."/>
            <person name="Seitzer P.M."/>
            <person name="Tritt A."/>
            <person name="Larsen D."/>
            <person name="Krusor M."/>
            <person name="Yao A.I."/>
            <person name="Wu D."/>
            <person name="Madern D."/>
            <person name="Eisen J.A."/>
            <person name="Darling A.E."/>
            <person name="Facciotti M.T."/>
        </authorList>
    </citation>
    <scope>NUCLEOTIDE SEQUENCE [LARGE SCALE GENOMIC DNA]</scope>
    <source>
        <strain evidence="3 4">GA33</strain>
    </source>
</reference>
<dbReference type="InterPro" id="IPR011050">
    <property type="entry name" value="Pectin_lyase_fold/virulence"/>
</dbReference>
<protein>
    <recommendedName>
        <fullName evidence="2">Right handed beta helix domain-containing protein</fullName>
    </recommendedName>
</protein>
<feature type="compositionally biased region" description="Basic and acidic residues" evidence="1">
    <location>
        <begin position="68"/>
        <end position="92"/>
    </location>
</feature>
<feature type="region of interest" description="Disordered" evidence="1">
    <location>
        <begin position="464"/>
        <end position="485"/>
    </location>
</feature>
<keyword evidence="4" id="KW-1185">Reference proteome</keyword>
<evidence type="ECO:0000256" key="1">
    <source>
        <dbReference type="SAM" id="MobiDB-lite"/>
    </source>
</evidence>
<evidence type="ECO:0000259" key="2">
    <source>
        <dbReference type="Pfam" id="PF13229"/>
    </source>
</evidence>
<dbReference type="PATRIC" id="fig|1114856.3.peg.2999"/>
<proteinExistence type="predicted"/>
<dbReference type="RefSeq" id="WP_006090844.1">
    <property type="nucleotide sequence ID" value="NZ_AOHW01000036.1"/>
</dbReference>
<feature type="region of interest" description="Disordered" evidence="1">
    <location>
        <begin position="17"/>
        <end position="99"/>
    </location>
</feature>
<dbReference type="STRING" id="1114856.GCA_000383975_03334"/>
<comment type="caution">
    <text evidence="3">The sequence shown here is derived from an EMBL/GenBank/DDBJ whole genome shotgun (WGS) entry which is preliminary data.</text>
</comment>
<sequence>MKLSRRAAIVAGAAVATLTAGCQRQETTDDGPSDPEDSEDPEPEEDEDMTDGTSHHFNEDNELTSPIRIDDGDVSEKIDPETGDRIIKHEPSSETWGWKSDGAFVTNAVETDQVSVGEQNNVKRVNLDDGPEAVQDALSTIGSNGGGIVRTYGSGTYIWDKPVTIDHNNVELWGPGPAATITQGDEHDEIYILGIQGEENNRIENCAIRYVHVEGGRTENIDVDFANNSEVTHFISENSGDSDDAFAGNGDGVDTDYCDNIYIGHGITRNCRQSGIHVSMGTTNSTVENVWSFDDAHNPDGPGSGIDFRGDGVANNTVKGCKVFDSEDFGIADLSDGPNKIVDCFIDGTGRDGFRIQERGEARGIISRNAGRYGFNVDGAVNGKASNIHVIDPDDHGVWIVNADGFSLSQSSFAAGDSTGDGVRISSDDVELWSVDSEGFGSDFTCAGDRCKFDGVIDGGPLGGDDLSESSGAEEGNTALSDDSSAGDSYVLAVFDGSSWKYYDNTDIIAPSCIRSYRIAYFSFRCGTK</sequence>
<evidence type="ECO:0000313" key="3">
    <source>
        <dbReference type="EMBL" id="ELY39892.1"/>
    </source>
</evidence>
<dbReference type="Proteomes" id="UP000011599">
    <property type="component" value="Unassembled WGS sequence"/>
</dbReference>
<dbReference type="InterPro" id="IPR006626">
    <property type="entry name" value="PbH1"/>
</dbReference>
<dbReference type="PROSITE" id="PS51257">
    <property type="entry name" value="PROKAR_LIPOPROTEIN"/>
    <property type="match status" value="1"/>
</dbReference>
<accession>L9VSC5</accession>
<dbReference type="Gene3D" id="2.160.20.10">
    <property type="entry name" value="Single-stranded right-handed beta-helix, Pectin lyase-like"/>
    <property type="match status" value="1"/>
</dbReference>
<feature type="compositionally biased region" description="Acidic residues" evidence="1">
    <location>
        <begin position="28"/>
        <end position="50"/>
    </location>
</feature>
<dbReference type="SUPFAM" id="SSF51126">
    <property type="entry name" value="Pectin lyase-like"/>
    <property type="match status" value="1"/>
</dbReference>
<evidence type="ECO:0000313" key="4">
    <source>
        <dbReference type="Proteomes" id="UP000011599"/>
    </source>
</evidence>